<keyword evidence="3" id="KW-0646">Protease inhibitor</keyword>
<protein>
    <submittedName>
        <fullName evidence="3">Probable serine protease inhibitor</fullName>
    </submittedName>
</protein>
<keyword evidence="4" id="KW-1185">Reference proteome</keyword>
<feature type="domain" description="Kazal-like" evidence="2">
    <location>
        <begin position="140"/>
        <end position="189"/>
    </location>
</feature>
<dbReference type="PROSITE" id="PS51465">
    <property type="entry name" value="KAZAL_2"/>
    <property type="match status" value="4"/>
</dbReference>
<accession>B8C789</accession>
<keyword evidence="1" id="KW-0732">Signal</keyword>
<dbReference type="eggNOG" id="KOG3509">
    <property type="taxonomic scope" value="Eukaryota"/>
</dbReference>
<dbReference type="InterPro" id="IPR002350">
    <property type="entry name" value="Kazal_dom"/>
</dbReference>
<dbReference type="RefSeq" id="XP_002291853.1">
    <property type="nucleotide sequence ID" value="XM_002291817.1"/>
</dbReference>
<evidence type="ECO:0000313" key="4">
    <source>
        <dbReference type="Proteomes" id="UP000001449"/>
    </source>
</evidence>
<organism evidence="3 4">
    <name type="scientific">Thalassiosira pseudonana</name>
    <name type="common">Marine diatom</name>
    <name type="synonym">Cyclotella nana</name>
    <dbReference type="NCBI Taxonomy" id="35128"/>
    <lineage>
        <taxon>Eukaryota</taxon>
        <taxon>Sar</taxon>
        <taxon>Stramenopiles</taxon>
        <taxon>Ochrophyta</taxon>
        <taxon>Bacillariophyta</taxon>
        <taxon>Coscinodiscophyceae</taxon>
        <taxon>Thalassiosirophycidae</taxon>
        <taxon>Thalassiosirales</taxon>
        <taxon>Thalassiosiraceae</taxon>
        <taxon>Thalassiosira</taxon>
    </lineage>
</organism>
<evidence type="ECO:0000256" key="1">
    <source>
        <dbReference type="SAM" id="SignalP"/>
    </source>
</evidence>
<dbReference type="PANTHER" id="PTHR21131">
    <property type="entry name" value="SERINE-TYPE ENDOPEPTIDASE INHIBITOR"/>
    <property type="match status" value="1"/>
</dbReference>
<dbReference type="InParanoid" id="B8C789"/>
<sequence>MKFIQLLTTTPLILVLSPTNASASFLAGKYCTYTGGQCGRDKYCQLPTGECNKRIATDMMEGNCQQPPAMCTADYNPVCGCDGKTYSNECQAFAASVSVASTGKCGNNDRDVTCTLEKGGSANSCKSNEFCAGTDGRCFDGGNGRCTTMPDMCTLEYDPVCGCDNLTYANSCEAQSMGMNVAYRGECDNVCTYTGGQCGRDKYCQLPTGECNKRIATDMMEGNCQQPPAMCTADYNPVCGCDGKTYSNECQAFAASVSVASTGKCGNNDRDVTCTLEKGGSANSCKSNEFCAGTDGRCFDGGNGRCTTMPDMCTLEYDPVCGCDNWTYANSCEAQSMGVNVDYRGECEKLVGVCVPDDRPRPVRNGVRFRFNMNGEDQICTDTNSNLYEYGEFSGVVDSNECAEKCVNGVKGDLASALRGFDYGCSDAVCRCLYDNGTLDNRTGDSFNRTNKNYVGKGSITSTTKKNSYYCFKLVGAEMDEIISVA</sequence>
<dbReference type="HOGENOM" id="CLU_044158_0_0_1"/>
<dbReference type="InterPro" id="IPR053265">
    <property type="entry name" value="Serpin"/>
</dbReference>
<feature type="chain" id="PRO_5002869792" evidence="1">
    <location>
        <begin position="24"/>
        <end position="486"/>
    </location>
</feature>
<reference evidence="3 4" key="2">
    <citation type="journal article" date="2008" name="Nature">
        <title>The Phaeodactylum genome reveals the evolutionary history of diatom genomes.</title>
        <authorList>
            <person name="Bowler C."/>
            <person name="Allen A.E."/>
            <person name="Badger J.H."/>
            <person name="Grimwood J."/>
            <person name="Jabbari K."/>
            <person name="Kuo A."/>
            <person name="Maheswari U."/>
            <person name="Martens C."/>
            <person name="Maumus F."/>
            <person name="Otillar R.P."/>
            <person name="Rayko E."/>
            <person name="Salamov A."/>
            <person name="Vandepoele K."/>
            <person name="Beszteri B."/>
            <person name="Gruber A."/>
            <person name="Heijde M."/>
            <person name="Katinka M."/>
            <person name="Mock T."/>
            <person name="Valentin K."/>
            <person name="Verret F."/>
            <person name="Berges J.A."/>
            <person name="Brownlee C."/>
            <person name="Cadoret J.P."/>
            <person name="Chiovitti A."/>
            <person name="Choi C.J."/>
            <person name="Coesel S."/>
            <person name="De Martino A."/>
            <person name="Detter J.C."/>
            <person name="Durkin C."/>
            <person name="Falciatore A."/>
            <person name="Fournet J."/>
            <person name="Haruta M."/>
            <person name="Huysman M.J."/>
            <person name="Jenkins B.D."/>
            <person name="Jiroutova K."/>
            <person name="Jorgensen R.E."/>
            <person name="Joubert Y."/>
            <person name="Kaplan A."/>
            <person name="Kroger N."/>
            <person name="Kroth P.G."/>
            <person name="La Roche J."/>
            <person name="Lindquist E."/>
            <person name="Lommer M."/>
            <person name="Martin-Jezequel V."/>
            <person name="Lopez P.J."/>
            <person name="Lucas S."/>
            <person name="Mangogna M."/>
            <person name="McGinnis K."/>
            <person name="Medlin L.K."/>
            <person name="Montsant A."/>
            <person name="Oudot-Le Secq M.P."/>
            <person name="Napoli C."/>
            <person name="Obornik M."/>
            <person name="Parker M.S."/>
            <person name="Petit J.L."/>
            <person name="Porcel B.M."/>
            <person name="Poulsen N."/>
            <person name="Robison M."/>
            <person name="Rychlewski L."/>
            <person name="Rynearson T.A."/>
            <person name="Schmutz J."/>
            <person name="Shapiro H."/>
            <person name="Siaut M."/>
            <person name="Stanley M."/>
            <person name="Sussman M.R."/>
            <person name="Taylor A.R."/>
            <person name="Vardi A."/>
            <person name="von Dassow P."/>
            <person name="Vyverman W."/>
            <person name="Willis A."/>
            <person name="Wyrwicz L.S."/>
            <person name="Rokhsar D.S."/>
            <person name="Weissenbach J."/>
            <person name="Armbrust E.V."/>
            <person name="Green B.R."/>
            <person name="Van de Peer Y."/>
            <person name="Grigoriev I.V."/>
        </authorList>
    </citation>
    <scope>NUCLEOTIDE SEQUENCE [LARGE SCALE GENOMIC DNA]</scope>
    <source>
        <strain evidence="3 4">CCMP1335</strain>
    </source>
</reference>
<feature type="domain" description="Kazal-like" evidence="2">
    <location>
        <begin position="218"/>
        <end position="267"/>
    </location>
</feature>
<dbReference type="KEGG" id="tps:THAPSDRAFT_23814"/>
<dbReference type="CDD" id="cd00104">
    <property type="entry name" value="KAZAL_FS"/>
    <property type="match status" value="4"/>
</dbReference>
<dbReference type="GO" id="GO:0004867">
    <property type="term" value="F:serine-type endopeptidase inhibitor activity"/>
    <property type="evidence" value="ECO:0007669"/>
    <property type="project" value="UniProtKB-KW"/>
</dbReference>
<dbReference type="Gene3D" id="3.30.60.30">
    <property type="match status" value="4"/>
</dbReference>
<dbReference type="Pfam" id="PF00050">
    <property type="entry name" value="Kazal_1"/>
    <property type="match status" value="4"/>
</dbReference>
<dbReference type="OMA" id="CEMAPVC"/>
<name>B8C789_THAPS</name>
<evidence type="ECO:0000313" key="3">
    <source>
        <dbReference type="EMBL" id="EED90704.1"/>
    </source>
</evidence>
<keyword evidence="3" id="KW-0722">Serine protease inhibitor</keyword>
<feature type="signal peptide" evidence="1">
    <location>
        <begin position="1"/>
        <end position="23"/>
    </location>
</feature>
<dbReference type="InterPro" id="IPR036058">
    <property type="entry name" value="Kazal_dom_sf"/>
</dbReference>
<dbReference type="PANTHER" id="PTHR21131:SF0">
    <property type="entry name" value="GEO10195P1-RELATED"/>
    <property type="match status" value="1"/>
</dbReference>
<feature type="domain" description="Kazal-like" evidence="2">
    <location>
        <begin position="58"/>
        <end position="107"/>
    </location>
</feature>
<proteinExistence type="predicted"/>
<dbReference type="PaxDb" id="35128-Thaps23814"/>
<dbReference type="Proteomes" id="UP000001449">
    <property type="component" value="Chromosome 8"/>
</dbReference>
<dbReference type="GeneID" id="7452855"/>
<dbReference type="SUPFAM" id="SSF100895">
    <property type="entry name" value="Kazal-type serine protease inhibitors"/>
    <property type="match status" value="4"/>
</dbReference>
<dbReference type="EMBL" id="CM000644">
    <property type="protein sequence ID" value="EED90704.1"/>
    <property type="molecule type" value="Genomic_DNA"/>
</dbReference>
<dbReference type="AlphaFoldDB" id="B8C789"/>
<reference evidence="3 4" key="1">
    <citation type="journal article" date="2004" name="Science">
        <title>The genome of the diatom Thalassiosira pseudonana: ecology, evolution, and metabolism.</title>
        <authorList>
            <person name="Armbrust E.V."/>
            <person name="Berges J.A."/>
            <person name="Bowler C."/>
            <person name="Green B.R."/>
            <person name="Martinez D."/>
            <person name="Putnam N.H."/>
            <person name="Zhou S."/>
            <person name="Allen A.E."/>
            <person name="Apt K.E."/>
            <person name="Bechner M."/>
            <person name="Brzezinski M.A."/>
            <person name="Chaal B.K."/>
            <person name="Chiovitti A."/>
            <person name="Davis A.K."/>
            <person name="Demarest M.S."/>
            <person name="Detter J.C."/>
            <person name="Glavina T."/>
            <person name="Goodstein D."/>
            <person name="Hadi M.Z."/>
            <person name="Hellsten U."/>
            <person name="Hildebrand M."/>
            <person name="Jenkins B.D."/>
            <person name="Jurka J."/>
            <person name="Kapitonov V.V."/>
            <person name="Kroger N."/>
            <person name="Lau W.W."/>
            <person name="Lane T.W."/>
            <person name="Larimer F.W."/>
            <person name="Lippmeier J.C."/>
            <person name="Lucas S."/>
            <person name="Medina M."/>
            <person name="Montsant A."/>
            <person name="Obornik M."/>
            <person name="Parker M.S."/>
            <person name="Palenik B."/>
            <person name="Pazour G.J."/>
            <person name="Richardson P.M."/>
            <person name="Rynearson T.A."/>
            <person name="Saito M.A."/>
            <person name="Schwartz D.C."/>
            <person name="Thamatrakoln K."/>
            <person name="Valentin K."/>
            <person name="Vardi A."/>
            <person name="Wilkerson F.P."/>
            <person name="Rokhsar D.S."/>
        </authorList>
    </citation>
    <scope>NUCLEOTIDE SEQUENCE [LARGE SCALE GENOMIC DNA]</scope>
    <source>
        <strain evidence="3 4">CCMP1335</strain>
    </source>
</reference>
<dbReference type="STRING" id="35128.B8C789"/>
<feature type="domain" description="Kazal-like" evidence="2">
    <location>
        <begin position="300"/>
        <end position="349"/>
    </location>
</feature>
<dbReference type="SMART" id="SM00280">
    <property type="entry name" value="KAZAL"/>
    <property type="match status" value="4"/>
</dbReference>
<gene>
    <name evidence="3" type="ORF">THAPSDRAFT_23814</name>
</gene>
<evidence type="ECO:0000259" key="2">
    <source>
        <dbReference type="PROSITE" id="PS51465"/>
    </source>
</evidence>